<dbReference type="Proteomes" id="UP000032748">
    <property type="component" value="Chromosome"/>
</dbReference>
<dbReference type="InterPro" id="IPR000914">
    <property type="entry name" value="SBP_5_dom"/>
</dbReference>
<dbReference type="GO" id="GO:0015031">
    <property type="term" value="P:protein transport"/>
    <property type="evidence" value="ECO:0007669"/>
    <property type="project" value="UniProtKB-KW"/>
</dbReference>
<dbReference type="PIRSF" id="PIRSF002741">
    <property type="entry name" value="MppA"/>
    <property type="match status" value="1"/>
</dbReference>
<dbReference type="GO" id="GO:1904680">
    <property type="term" value="F:peptide transmembrane transporter activity"/>
    <property type="evidence" value="ECO:0007669"/>
    <property type="project" value="TreeGrafter"/>
</dbReference>
<dbReference type="InterPro" id="IPR039424">
    <property type="entry name" value="SBP_5"/>
</dbReference>
<sequence length="545" mass="60638">MPSHPYRHPPRLGSRRLAWPGPSFKAWALGLLAGVALLAGTAQAAPRDGGVLNLIAQPEPPSLMHGVVTHVSTQYVSGKILQGLLTFDRQLKPQPVLARAWTVSADGLTYTFDLQQGVRWHDGQPFSAEDVLFSFKTFYPEVDKRMASIFSQYVASIEAASPQQVVFHLHKPFAPLLSLLGSGLRPIVPQHLYAGSDFRNNPYNLKPVGTGPFVFQEWKRGSYIKLAKNPQYWKPGLPHLDGIVFHVIPDGSSRAAAFERDDVQVLRSGDADYADLKRLAALPGVQASEQGWELYSGLAFLQINTRKPPLNDPKVRQAILYALNRPFIVDTIFFGSGRVAQGPFVSSSPYHDPQLPQYAYDPDKAKALIAESGVDVGAVRIRLLNGEKGGAWERLAEYTKQALQPLGFKVQVVTSDAATWFQRVSDWDFDLTYNFIFQIGDPYLTNAYLYRSDYILKTSPFANVSGYVNPAADTLWNRVADTAEGAGRQQLYSQLENLLNNDLPILPIFEMRYPTLYHSQVRNLLQTATSLNEDYESVYLDAPAP</sequence>
<dbReference type="OrthoDB" id="9801912at2"/>
<dbReference type="CDD" id="cd08517">
    <property type="entry name" value="PBP2_NikA_DppA_OppA_like_13"/>
    <property type="match status" value="1"/>
</dbReference>
<accession>A0A0D5Y0G9</accession>
<dbReference type="InterPro" id="IPR030678">
    <property type="entry name" value="Peptide/Ni-bd"/>
</dbReference>
<dbReference type="PANTHER" id="PTHR30290:SF38">
    <property type="entry name" value="D,D-DIPEPTIDE-BINDING PERIPLASMIC PROTEIN DDPA-RELATED"/>
    <property type="match status" value="1"/>
</dbReference>
<evidence type="ECO:0000259" key="5">
    <source>
        <dbReference type="Pfam" id="PF00496"/>
    </source>
</evidence>
<reference evidence="6 7" key="1">
    <citation type="journal article" date="2015" name="Mol. Plant Microbe Interact.">
        <title>Comparative Genomic Analysis of Pseudomonas chlororaphis PCL1606 Reveals New Insight into Antifungal Compounds Involved in Biocontrol.</title>
        <authorList>
            <person name="Calderon C.E."/>
            <person name="Ramos C."/>
            <person name="de Vicente A."/>
            <person name="Cazorla F.M."/>
        </authorList>
    </citation>
    <scope>NUCLEOTIDE SEQUENCE [LARGE SCALE GENOMIC DNA]</scope>
    <source>
        <strain evidence="6 7">PCL1606</strain>
    </source>
</reference>
<dbReference type="GO" id="GO:0030288">
    <property type="term" value="C:outer membrane-bounded periplasmic space"/>
    <property type="evidence" value="ECO:0007669"/>
    <property type="project" value="UniProtKB-ARBA"/>
</dbReference>
<dbReference type="Gene3D" id="3.10.105.10">
    <property type="entry name" value="Dipeptide-binding Protein, Domain 3"/>
    <property type="match status" value="1"/>
</dbReference>
<dbReference type="GO" id="GO:0043190">
    <property type="term" value="C:ATP-binding cassette (ABC) transporter complex"/>
    <property type="evidence" value="ECO:0007669"/>
    <property type="project" value="InterPro"/>
</dbReference>
<evidence type="ECO:0000256" key="3">
    <source>
        <dbReference type="ARBA" id="ARBA00022856"/>
    </source>
</evidence>
<dbReference type="PANTHER" id="PTHR30290">
    <property type="entry name" value="PERIPLASMIC BINDING COMPONENT OF ABC TRANSPORTER"/>
    <property type="match status" value="1"/>
</dbReference>
<keyword evidence="3" id="KW-0571">Peptide transport</keyword>
<keyword evidence="2" id="KW-0732">Signal</keyword>
<organism evidence="6 7">
    <name type="scientific">Pseudomonas chlororaphis</name>
    <dbReference type="NCBI Taxonomy" id="587753"/>
    <lineage>
        <taxon>Bacteria</taxon>
        <taxon>Pseudomonadati</taxon>
        <taxon>Pseudomonadota</taxon>
        <taxon>Gammaproteobacteria</taxon>
        <taxon>Pseudomonadales</taxon>
        <taxon>Pseudomonadaceae</taxon>
        <taxon>Pseudomonas</taxon>
    </lineage>
</organism>
<dbReference type="Pfam" id="PF00496">
    <property type="entry name" value="SBP_bac_5"/>
    <property type="match status" value="1"/>
</dbReference>
<dbReference type="AlphaFoldDB" id="A0A0D5Y0G9"/>
<evidence type="ECO:0000256" key="4">
    <source>
        <dbReference type="ARBA" id="ARBA00022927"/>
    </source>
</evidence>
<comment type="similarity">
    <text evidence="1">Belongs to the bacterial solute-binding protein 5 family.</text>
</comment>
<feature type="domain" description="Solute-binding protein family 5" evidence="5">
    <location>
        <begin position="92"/>
        <end position="433"/>
    </location>
</feature>
<protein>
    <submittedName>
        <fullName evidence="6">Putative ABC transporter exported protein</fullName>
    </submittedName>
</protein>
<keyword evidence="4" id="KW-0813">Transport</keyword>
<evidence type="ECO:0000313" key="6">
    <source>
        <dbReference type="EMBL" id="AKA24469.1"/>
    </source>
</evidence>
<name>A0A0D5Y0G9_9PSED</name>
<proteinExistence type="inferred from homology"/>
<dbReference type="EMBL" id="CP011110">
    <property type="protein sequence ID" value="AKA24469.1"/>
    <property type="molecule type" value="Genomic_DNA"/>
</dbReference>
<dbReference type="PATRIC" id="fig|587753.10.peg.3009"/>
<evidence type="ECO:0000313" key="7">
    <source>
        <dbReference type="Proteomes" id="UP000032748"/>
    </source>
</evidence>
<dbReference type="KEGG" id="pcz:PCL1606_30180"/>
<dbReference type="Gene3D" id="3.40.190.10">
    <property type="entry name" value="Periplasmic binding protein-like II"/>
    <property type="match status" value="1"/>
</dbReference>
<gene>
    <name evidence="6" type="ORF">PCL1606_30180</name>
</gene>
<dbReference type="GO" id="GO:0015833">
    <property type="term" value="P:peptide transport"/>
    <property type="evidence" value="ECO:0007669"/>
    <property type="project" value="UniProtKB-KW"/>
</dbReference>
<dbReference type="SUPFAM" id="SSF53850">
    <property type="entry name" value="Periplasmic binding protein-like II"/>
    <property type="match status" value="1"/>
</dbReference>
<evidence type="ECO:0000256" key="2">
    <source>
        <dbReference type="ARBA" id="ARBA00022729"/>
    </source>
</evidence>
<evidence type="ECO:0000256" key="1">
    <source>
        <dbReference type="ARBA" id="ARBA00005695"/>
    </source>
</evidence>
<keyword evidence="4" id="KW-0653">Protein transport</keyword>
<dbReference type="RefSeq" id="WP_080925960.1">
    <property type="nucleotide sequence ID" value="NZ_CP011110.1"/>
</dbReference>